<dbReference type="AlphaFoldDB" id="A0A0R0CB66"/>
<evidence type="ECO:0000313" key="7">
    <source>
        <dbReference type="EMBL" id="KRG66780.1"/>
    </source>
</evidence>
<dbReference type="GO" id="GO:0046872">
    <property type="term" value="F:metal ion binding"/>
    <property type="evidence" value="ECO:0007669"/>
    <property type="project" value="UniProtKB-KW"/>
</dbReference>
<organism evidence="7 8">
    <name type="scientific">Stenotrophomonas terrae</name>
    <dbReference type="NCBI Taxonomy" id="405446"/>
    <lineage>
        <taxon>Bacteria</taxon>
        <taxon>Pseudomonadati</taxon>
        <taxon>Pseudomonadota</taxon>
        <taxon>Gammaproteobacteria</taxon>
        <taxon>Lysobacterales</taxon>
        <taxon>Lysobacteraceae</taxon>
        <taxon>Stenotrophomonas</taxon>
    </lineage>
</organism>
<keyword evidence="4" id="KW-0378">Hydrolase</keyword>
<evidence type="ECO:0000256" key="1">
    <source>
        <dbReference type="ARBA" id="ARBA00022722"/>
    </source>
</evidence>
<sequence>MNKLHRLLLPAVGITLAVSALIPGQALAWGAQGHRLVARIAEPNLHPATKAEIDRLLAAEPGASLSSIAPWADQLRGNDPDLGKRSASWHYVNMAEDDCAFSPPKHCANGNCVVGALQEQSALLANRQLSDAERLQALKFVVHLVGDLHQPLHAGYGHDRGGNNYQLQFNGRGTNLHSVWDSGMFYTLQLNDDRFLQRLQALPSPGRLRAPDLQRDPALWAEQTCRIATRKGLYPSGHKIDERYTATWEPVAEAQLRLGGEQLAVLLNQLLDTP</sequence>
<keyword evidence="8" id="KW-1185">Reference proteome</keyword>
<keyword evidence="5" id="KW-1015">Disulfide bond</keyword>
<dbReference type="GO" id="GO:0006308">
    <property type="term" value="P:DNA catabolic process"/>
    <property type="evidence" value="ECO:0007669"/>
    <property type="project" value="InterPro"/>
</dbReference>
<dbReference type="GO" id="GO:0003676">
    <property type="term" value="F:nucleic acid binding"/>
    <property type="evidence" value="ECO:0007669"/>
    <property type="project" value="InterPro"/>
</dbReference>
<dbReference type="InterPro" id="IPR003154">
    <property type="entry name" value="S1/P1nuclease"/>
</dbReference>
<gene>
    <name evidence="7" type="ORF">ABB27_12230</name>
</gene>
<dbReference type="CDD" id="cd11010">
    <property type="entry name" value="S1-P1_nuclease"/>
    <property type="match status" value="1"/>
</dbReference>
<protein>
    <submittedName>
        <fullName evidence="7">Endonuclease</fullName>
    </submittedName>
</protein>
<dbReference type="GO" id="GO:0004519">
    <property type="term" value="F:endonuclease activity"/>
    <property type="evidence" value="ECO:0007669"/>
    <property type="project" value="UniProtKB-KW"/>
</dbReference>
<reference evidence="7 8" key="1">
    <citation type="submission" date="2015-05" db="EMBL/GenBank/DDBJ databases">
        <title>Genome sequencing and analysis of members of genus Stenotrophomonas.</title>
        <authorList>
            <person name="Patil P.P."/>
            <person name="Midha S."/>
            <person name="Patil P.B."/>
        </authorList>
    </citation>
    <scope>NUCLEOTIDE SEQUENCE [LARGE SCALE GENOMIC DNA]</scope>
    <source>
        <strain evidence="7 8">DSM 18941</strain>
    </source>
</reference>
<dbReference type="InterPro" id="IPR008947">
    <property type="entry name" value="PLipase_C/P1_nuclease_dom_sf"/>
</dbReference>
<name>A0A0R0CB66_9GAMM</name>
<dbReference type="PANTHER" id="PTHR33146">
    <property type="entry name" value="ENDONUCLEASE 4"/>
    <property type="match status" value="1"/>
</dbReference>
<evidence type="ECO:0000256" key="3">
    <source>
        <dbReference type="ARBA" id="ARBA00022759"/>
    </source>
</evidence>
<keyword evidence="1" id="KW-0540">Nuclease</keyword>
<keyword evidence="6" id="KW-0325">Glycoprotein</keyword>
<evidence type="ECO:0000256" key="2">
    <source>
        <dbReference type="ARBA" id="ARBA00022723"/>
    </source>
</evidence>
<evidence type="ECO:0000256" key="4">
    <source>
        <dbReference type="ARBA" id="ARBA00022801"/>
    </source>
</evidence>
<dbReference type="GO" id="GO:0016788">
    <property type="term" value="F:hydrolase activity, acting on ester bonds"/>
    <property type="evidence" value="ECO:0007669"/>
    <property type="project" value="InterPro"/>
</dbReference>
<dbReference type="RefSeq" id="WP_057629001.1">
    <property type="nucleotide sequence ID" value="NZ_LDJJ01000040.1"/>
</dbReference>
<accession>A0A0R0CB66</accession>
<dbReference type="PANTHER" id="PTHR33146:SF26">
    <property type="entry name" value="ENDONUCLEASE 4"/>
    <property type="match status" value="1"/>
</dbReference>
<dbReference type="OrthoDB" id="267579at2"/>
<evidence type="ECO:0000313" key="8">
    <source>
        <dbReference type="Proteomes" id="UP000051863"/>
    </source>
</evidence>
<dbReference type="EMBL" id="LDJJ01000040">
    <property type="protein sequence ID" value="KRG66780.1"/>
    <property type="molecule type" value="Genomic_DNA"/>
</dbReference>
<dbReference type="Gene3D" id="1.10.575.10">
    <property type="entry name" value="P1 Nuclease"/>
    <property type="match status" value="1"/>
</dbReference>
<keyword evidence="3 7" id="KW-0255">Endonuclease</keyword>
<dbReference type="PATRIC" id="fig|405446.3.peg.2055"/>
<dbReference type="SUPFAM" id="SSF48537">
    <property type="entry name" value="Phospholipase C/P1 nuclease"/>
    <property type="match status" value="1"/>
</dbReference>
<proteinExistence type="predicted"/>
<evidence type="ECO:0000256" key="6">
    <source>
        <dbReference type="ARBA" id="ARBA00023180"/>
    </source>
</evidence>
<keyword evidence="2" id="KW-0479">Metal-binding</keyword>
<evidence type="ECO:0000256" key="5">
    <source>
        <dbReference type="ARBA" id="ARBA00023157"/>
    </source>
</evidence>
<dbReference type="Proteomes" id="UP000051863">
    <property type="component" value="Unassembled WGS sequence"/>
</dbReference>
<dbReference type="Pfam" id="PF02265">
    <property type="entry name" value="S1-P1_nuclease"/>
    <property type="match status" value="1"/>
</dbReference>
<comment type="caution">
    <text evidence="7">The sequence shown here is derived from an EMBL/GenBank/DDBJ whole genome shotgun (WGS) entry which is preliminary data.</text>
</comment>